<evidence type="ECO:0000313" key="2">
    <source>
        <dbReference type="Proteomes" id="UP001497700"/>
    </source>
</evidence>
<organism evidence="1 2">
    <name type="scientific">Hypoxylon rubiginosum</name>
    <dbReference type="NCBI Taxonomy" id="110542"/>
    <lineage>
        <taxon>Eukaryota</taxon>
        <taxon>Fungi</taxon>
        <taxon>Dikarya</taxon>
        <taxon>Ascomycota</taxon>
        <taxon>Pezizomycotina</taxon>
        <taxon>Sordariomycetes</taxon>
        <taxon>Xylariomycetidae</taxon>
        <taxon>Xylariales</taxon>
        <taxon>Hypoxylaceae</taxon>
        <taxon>Hypoxylon</taxon>
    </lineage>
</organism>
<gene>
    <name evidence="1" type="ORF">F4820DRAFT_412900</name>
</gene>
<protein>
    <submittedName>
        <fullName evidence="1">Uncharacterized protein</fullName>
    </submittedName>
</protein>
<accession>A0ACB9Z9G0</accession>
<reference evidence="1 2" key="1">
    <citation type="journal article" date="2022" name="New Phytol.">
        <title>Ecological generalism drives hyperdiversity of secondary metabolite gene clusters in xylarialean endophytes.</title>
        <authorList>
            <person name="Franco M.E.E."/>
            <person name="Wisecaver J.H."/>
            <person name="Arnold A.E."/>
            <person name="Ju Y.M."/>
            <person name="Slot J.C."/>
            <person name="Ahrendt S."/>
            <person name="Moore L.P."/>
            <person name="Eastman K.E."/>
            <person name="Scott K."/>
            <person name="Konkel Z."/>
            <person name="Mondo S.J."/>
            <person name="Kuo A."/>
            <person name="Hayes R.D."/>
            <person name="Haridas S."/>
            <person name="Andreopoulos B."/>
            <person name="Riley R."/>
            <person name="LaButti K."/>
            <person name="Pangilinan J."/>
            <person name="Lipzen A."/>
            <person name="Amirebrahimi M."/>
            <person name="Yan J."/>
            <person name="Adam C."/>
            <person name="Keymanesh K."/>
            <person name="Ng V."/>
            <person name="Louie K."/>
            <person name="Northen T."/>
            <person name="Drula E."/>
            <person name="Henrissat B."/>
            <person name="Hsieh H.M."/>
            <person name="Youens-Clark K."/>
            <person name="Lutzoni F."/>
            <person name="Miadlikowska J."/>
            <person name="Eastwood D.C."/>
            <person name="Hamelin R.C."/>
            <person name="Grigoriev I.V."/>
            <person name="U'Ren J.M."/>
        </authorList>
    </citation>
    <scope>NUCLEOTIDE SEQUENCE [LARGE SCALE GENOMIC DNA]</scope>
    <source>
        <strain evidence="1 2">CBS 119005</strain>
    </source>
</reference>
<proteinExistence type="predicted"/>
<keyword evidence="2" id="KW-1185">Reference proteome</keyword>
<evidence type="ECO:0000313" key="1">
    <source>
        <dbReference type="EMBL" id="KAI4867635.1"/>
    </source>
</evidence>
<name>A0ACB9Z9G0_9PEZI</name>
<sequence length="218" mass="24367">METTTACGFDGHADVYGLGIRLGFYFQWYGAILASWIAPGEVRTLRHTNAVFLASTLLSLIALRQELSVPEAYVVQMFLFGSALYVVPKAGLRLLARNGGGGGPRCSLPIYSTVAPRHKTFGFLWSALVVAELLFMLWFWLLRVPVFETGRCAYGYGFLFARIPLTSFGFHIFHGLLGFVMIGATGYLMIQDLAARPPRRLQVEYVFVCWPHLALFEK</sequence>
<comment type="caution">
    <text evidence="1">The sequence shown here is derived from an EMBL/GenBank/DDBJ whole genome shotgun (WGS) entry which is preliminary data.</text>
</comment>
<dbReference type="EMBL" id="MU393445">
    <property type="protein sequence ID" value="KAI4867635.1"/>
    <property type="molecule type" value="Genomic_DNA"/>
</dbReference>
<dbReference type="Proteomes" id="UP001497700">
    <property type="component" value="Unassembled WGS sequence"/>
</dbReference>